<reference evidence="1" key="1">
    <citation type="submission" date="2023-04" db="EMBL/GenBank/DDBJ databases">
        <authorList>
            <consortium name="ELIXIR-Norway"/>
        </authorList>
    </citation>
    <scope>NUCLEOTIDE SEQUENCE [LARGE SCALE GENOMIC DNA]</scope>
</reference>
<proteinExistence type="predicted"/>
<keyword evidence="2" id="KW-1185">Reference proteome</keyword>
<organism evidence="1 2">
    <name type="scientific">Rangifer tarandus platyrhynchus</name>
    <name type="common">Svalbard reindeer</name>
    <dbReference type="NCBI Taxonomy" id="3082113"/>
    <lineage>
        <taxon>Eukaryota</taxon>
        <taxon>Metazoa</taxon>
        <taxon>Chordata</taxon>
        <taxon>Craniata</taxon>
        <taxon>Vertebrata</taxon>
        <taxon>Euteleostomi</taxon>
        <taxon>Mammalia</taxon>
        <taxon>Eutheria</taxon>
        <taxon>Laurasiatheria</taxon>
        <taxon>Artiodactyla</taxon>
        <taxon>Ruminantia</taxon>
        <taxon>Pecora</taxon>
        <taxon>Cervidae</taxon>
        <taxon>Odocoileinae</taxon>
        <taxon>Rangifer</taxon>
    </lineage>
</organism>
<gene>
    <name evidence="1" type="ORF">MRATA1EN1_LOCUS21703</name>
</gene>
<protein>
    <submittedName>
        <fullName evidence="1">Uncharacterized protein</fullName>
    </submittedName>
</protein>
<sequence>MVLKLRSRFEGKLGDASEKRAVWALPLKLSSLNSAIYGAVVPERRQGFVSVLSVV</sequence>
<feature type="non-terminal residue" evidence="1">
    <location>
        <position position="55"/>
    </location>
</feature>
<dbReference type="Proteomes" id="UP001176941">
    <property type="component" value="Chromosome 33"/>
</dbReference>
<name>A0ABN8ZKM2_RANTA</name>
<dbReference type="EMBL" id="OX459969">
    <property type="protein sequence ID" value="CAI9172741.1"/>
    <property type="molecule type" value="Genomic_DNA"/>
</dbReference>
<accession>A0ABN8ZKM2</accession>
<evidence type="ECO:0000313" key="2">
    <source>
        <dbReference type="Proteomes" id="UP001176941"/>
    </source>
</evidence>
<evidence type="ECO:0000313" key="1">
    <source>
        <dbReference type="EMBL" id="CAI9172741.1"/>
    </source>
</evidence>